<keyword evidence="6" id="KW-0129">CBS domain</keyword>
<dbReference type="PANTHER" id="PTHR21242">
    <property type="entry name" value="TRANSCRIPTION INITIATION FACTOR TFIID SUBUNIT 10"/>
    <property type="match status" value="1"/>
</dbReference>
<protein>
    <recommendedName>
        <fullName evidence="7">CBS domain-containing protein</fullName>
    </recommendedName>
</protein>
<evidence type="ECO:0000256" key="1">
    <source>
        <dbReference type="ARBA" id="ARBA00004123"/>
    </source>
</evidence>
<dbReference type="OMA" id="KVGFECH"/>
<dbReference type="SUPFAM" id="SSF54631">
    <property type="entry name" value="CBS-domain pair"/>
    <property type="match status" value="1"/>
</dbReference>
<evidence type="ECO:0000256" key="4">
    <source>
        <dbReference type="ARBA" id="ARBA00023242"/>
    </source>
</evidence>
<evidence type="ECO:0000256" key="6">
    <source>
        <dbReference type="PROSITE-ProRule" id="PRU00703"/>
    </source>
</evidence>
<dbReference type="Proteomes" id="UP000027361">
    <property type="component" value="Unassembled WGS sequence"/>
</dbReference>
<evidence type="ECO:0000313" key="8">
    <source>
        <dbReference type="EMBL" id="KDN46445.1"/>
    </source>
</evidence>
<dbReference type="InterPro" id="IPR046342">
    <property type="entry name" value="CBS_dom_sf"/>
</dbReference>
<dbReference type="Gene3D" id="3.10.580.10">
    <property type="entry name" value="CBS-domain"/>
    <property type="match status" value="1"/>
</dbReference>
<dbReference type="EMBL" id="JMSN01000035">
    <property type="protein sequence ID" value="KDN46445.1"/>
    <property type="molecule type" value="Genomic_DNA"/>
</dbReference>
<dbReference type="PRINTS" id="PR01443">
    <property type="entry name" value="TFIID30KDSUB"/>
</dbReference>
<dbReference type="InterPro" id="IPR000644">
    <property type="entry name" value="CBS_dom"/>
</dbReference>
<dbReference type="PANTHER" id="PTHR21242:SF0">
    <property type="entry name" value="TRANSCRIPTION INITIATION FACTOR TFIID SUBUNIT 10"/>
    <property type="match status" value="1"/>
</dbReference>
<dbReference type="GO" id="GO:0005669">
    <property type="term" value="C:transcription factor TFIID complex"/>
    <property type="evidence" value="ECO:0007669"/>
    <property type="project" value="TreeGrafter"/>
</dbReference>
<evidence type="ECO:0000256" key="5">
    <source>
        <dbReference type="ARBA" id="ARBA00025730"/>
    </source>
</evidence>
<comment type="caution">
    <text evidence="8">The sequence shown here is derived from an EMBL/GenBank/DDBJ whole genome shotgun (WGS) entry which is preliminary data.</text>
</comment>
<sequence length="341" mass="36421">MSVAPGASSGALPSAAITGPIEAPRSVEAVPLIPTASSTSLAAKYRGATVEDLQLSPAVCVSRSASIEKALNVAHDHDYSQLPLVGDNRKMLGYVDVASLRERLEKGTSQPSDRVDSAMVAFWKREAATNGEKRKFTIITPQTDLADLEVFLQSEPFAIVTDLSRAFVLGVVTRDDLEKFVVRRGGASNGNAAQPVAGGSSILPTAAQSQMMARRAEEEARKNRTLSEFLLMLDGYTPLIPDEVTDFYLERAGFECQDVRLKRLVSLAAEKFVSDIASDAFQYARIRSNAGPGGRSKGGAAAGGAAGQGAKDRSRTVLTMDDLSAALSEYGINARRSEFFR</sequence>
<keyword evidence="3" id="KW-0804">Transcription</keyword>
<reference evidence="8 9" key="1">
    <citation type="submission" date="2014-05" db="EMBL/GenBank/DDBJ databases">
        <title>Draft genome sequence of a rare smut relative, Tilletiaria anomala UBC 951.</title>
        <authorList>
            <consortium name="DOE Joint Genome Institute"/>
            <person name="Toome M."/>
            <person name="Kuo A."/>
            <person name="Henrissat B."/>
            <person name="Lipzen A."/>
            <person name="Tritt A."/>
            <person name="Yoshinaga Y."/>
            <person name="Zane M."/>
            <person name="Barry K."/>
            <person name="Grigoriev I.V."/>
            <person name="Spatafora J.W."/>
            <person name="Aimea M.C."/>
        </authorList>
    </citation>
    <scope>NUCLEOTIDE SEQUENCE [LARGE SCALE GENOMIC DNA]</scope>
    <source>
        <strain evidence="8 9">UBC 951</strain>
    </source>
</reference>
<name>A0A066W6Q1_TILAU</name>
<evidence type="ECO:0000313" key="9">
    <source>
        <dbReference type="Proteomes" id="UP000027361"/>
    </source>
</evidence>
<dbReference type="Pfam" id="PF00571">
    <property type="entry name" value="CBS"/>
    <property type="match status" value="1"/>
</dbReference>
<keyword evidence="2" id="KW-0805">Transcription regulation</keyword>
<feature type="domain" description="CBS" evidence="7">
    <location>
        <begin position="54"/>
        <end position="112"/>
    </location>
</feature>
<accession>A0A066W6Q1</accession>
<dbReference type="AlphaFoldDB" id="A0A066W6Q1"/>
<dbReference type="InParanoid" id="A0A066W6Q1"/>
<dbReference type="STRING" id="1037660.A0A066W6Q1"/>
<dbReference type="GO" id="GO:0000124">
    <property type="term" value="C:SAGA complex"/>
    <property type="evidence" value="ECO:0007669"/>
    <property type="project" value="TreeGrafter"/>
</dbReference>
<dbReference type="GeneID" id="25264353"/>
<dbReference type="RefSeq" id="XP_013243534.1">
    <property type="nucleotide sequence ID" value="XM_013388080.1"/>
</dbReference>
<proteinExistence type="inferred from homology"/>
<keyword evidence="9" id="KW-1185">Reference proteome</keyword>
<dbReference type="GO" id="GO:1990841">
    <property type="term" value="F:promoter-specific chromatin binding"/>
    <property type="evidence" value="ECO:0007669"/>
    <property type="project" value="TreeGrafter"/>
</dbReference>
<evidence type="ECO:0000256" key="2">
    <source>
        <dbReference type="ARBA" id="ARBA00023015"/>
    </source>
</evidence>
<dbReference type="CDD" id="cd07982">
    <property type="entry name" value="HFD_TAF10"/>
    <property type="match status" value="1"/>
</dbReference>
<dbReference type="Pfam" id="PF03540">
    <property type="entry name" value="TAF10"/>
    <property type="match status" value="1"/>
</dbReference>
<dbReference type="PROSITE" id="PS51371">
    <property type="entry name" value="CBS"/>
    <property type="match status" value="1"/>
</dbReference>
<dbReference type="OrthoDB" id="154356at2759"/>
<dbReference type="HOGENOM" id="CLU_814281_0_0_1"/>
<comment type="similarity">
    <text evidence="5">Belongs to the TAF10 family.</text>
</comment>
<evidence type="ECO:0000259" key="7">
    <source>
        <dbReference type="PROSITE" id="PS51371"/>
    </source>
</evidence>
<organism evidence="8 9">
    <name type="scientific">Tilletiaria anomala (strain ATCC 24038 / CBS 436.72 / UBC 951)</name>
    <dbReference type="NCBI Taxonomy" id="1037660"/>
    <lineage>
        <taxon>Eukaryota</taxon>
        <taxon>Fungi</taxon>
        <taxon>Dikarya</taxon>
        <taxon>Basidiomycota</taxon>
        <taxon>Ustilaginomycotina</taxon>
        <taxon>Exobasidiomycetes</taxon>
        <taxon>Georgefischeriales</taxon>
        <taxon>Tilletiariaceae</taxon>
        <taxon>Tilletiaria</taxon>
    </lineage>
</organism>
<evidence type="ECO:0000256" key="3">
    <source>
        <dbReference type="ARBA" id="ARBA00023163"/>
    </source>
</evidence>
<dbReference type="InterPro" id="IPR003923">
    <property type="entry name" value="TAF10"/>
</dbReference>
<gene>
    <name evidence="8" type="ORF">K437DRAFT_256171</name>
</gene>
<comment type="subcellular location">
    <subcellularLocation>
        <location evidence="1">Nucleus</location>
    </subcellularLocation>
</comment>
<keyword evidence="4" id="KW-0539">Nucleus</keyword>
<dbReference type="GO" id="GO:0006367">
    <property type="term" value="P:transcription initiation at RNA polymerase II promoter"/>
    <property type="evidence" value="ECO:0007669"/>
    <property type="project" value="TreeGrafter"/>
</dbReference>
<dbReference type="GO" id="GO:0016251">
    <property type="term" value="F:RNA polymerase II general transcription initiation factor activity"/>
    <property type="evidence" value="ECO:0007669"/>
    <property type="project" value="TreeGrafter"/>
</dbReference>